<evidence type="ECO:0000313" key="2">
    <source>
        <dbReference type="Proteomes" id="UP000009027"/>
    </source>
</evidence>
<keyword evidence="1" id="KW-0418">Kinase</keyword>
<dbReference type="Proteomes" id="UP000009027">
    <property type="component" value="Unassembled WGS sequence"/>
</dbReference>
<sequence length="541" mass="60258">MTDVGSAVTNVPGLNGHYLTGIQLARATSFLKGIHWNARPSCGNSSSSCTSETEASKGIYLSVSQNRQSLCRSMNSPSPKPLLTDDVGFHEQQKEHLAEGSESCHELGKSFLMPNTHVRQIAFFTNIGQMSQQASIAKKNIARRQEDPNNSFFTRTGSLPLNQHGTQFSVDTLVSAEGQRVRMHLVPVMSHRSVEGAPKSQMRECYPKQEAAASLCTILSSFKPHKASYWEDDHLVEPYHGECLRPATRGPHCRGSDGTSGSAAAAAEVDEEVAGSLAAAAEYDGFCDGDEPVGEGDNNANHMNSCREADCVPCCEDEAMRSYGKMLTQDRCKNDAVFHDAFFLDTGNITGGERRKKLVVLHSFRSSVISFVDKKVLKKDINNDFYVQHPELEVREIKLTHIRAIRADLLNIALEESSPIEVATTAYANWYFERLVCRGMVGKRNRRLAFAACLLLAVKFVETGDIHKKINYVKSLLRHNEAFSGVTWPKVQQWEFRAYVGLEFTLLPEIGSQVIETHLERLLAQVNLTSQEYYSKKFKWP</sequence>
<dbReference type="GO" id="GO:0016301">
    <property type="term" value="F:kinase activity"/>
    <property type="evidence" value="ECO:0007669"/>
    <property type="project" value="UniProtKB-KW"/>
</dbReference>
<dbReference type="GO" id="GO:0051726">
    <property type="term" value="P:regulation of cell cycle"/>
    <property type="evidence" value="ECO:0007669"/>
    <property type="project" value="InterPro"/>
</dbReference>
<accession>F9WT39</accession>
<keyword evidence="2" id="KW-1185">Reference proteome</keyword>
<keyword evidence="1" id="KW-0808">Transferase</keyword>
<dbReference type="EMBL" id="CAEX01006191">
    <property type="protein sequence ID" value="CCD20728.1"/>
    <property type="molecule type" value="Genomic_DNA"/>
</dbReference>
<proteinExistence type="predicted"/>
<dbReference type="AlphaFoldDB" id="F9WT39"/>
<reference evidence="1 2" key="1">
    <citation type="journal article" date="2012" name="Proc. Natl. Acad. Sci. U.S.A.">
        <title>Antigenic diversity is generated by distinct evolutionary mechanisms in African trypanosome species.</title>
        <authorList>
            <person name="Jackson A.P."/>
            <person name="Berry A."/>
            <person name="Aslett M."/>
            <person name="Allison H.C."/>
            <person name="Burton P."/>
            <person name="Vavrova-Anderson J."/>
            <person name="Brown R."/>
            <person name="Browne H."/>
            <person name="Corton N."/>
            <person name="Hauser H."/>
            <person name="Gamble J."/>
            <person name="Gilderthorp R."/>
            <person name="Marcello L."/>
            <person name="McQuillan J."/>
            <person name="Otto T.D."/>
            <person name="Quail M.A."/>
            <person name="Sanders M.J."/>
            <person name="van Tonder A."/>
            <person name="Ginger M.L."/>
            <person name="Field M.C."/>
            <person name="Barry J.D."/>
            <person name="Hertz-Fowler C."/>
            <person name="Berriman M."/>
        </authorList>
    </citation>
    <scope>NUCLEOTIDE SEQUENCE</scope>
    <source>
        <strain evidence="1 2">Y486</strain>
    </source>
</reference>
<dbReference type="PANTHER" id="PTHR22896">
    <property type="entry name" value="CDK5 AND ABL1 ENZYME SUBSTRATE 1"/>
    <property type="match status" value="1"/>
</dbReference>
<dbReference type="InterPro" id="IPR012388">
    <property type="entry name" value="CABLES1/2"/>
</dbReference>
<name>F9WT39_TRYVY</name>
<gene>
    <name evidence="1" type="ORF">TvY486_0036000</name>
</gene>
<dbReference type="VEuPathDB" id="TriTrypDB:TvY486_0036000"/>
<dbReference type="SUPFAM" id="SSF47954">
    <property type="entry name" value="Cyclin-like"/>
    <property type="match status" value="1"/>
</dbReference>
<protein>
    <submittedName>
        <fullName evidence="1">Cyclin dependent kinase-binding protein, putative</fullName>
    </submittedName>
</protein>
<evidence type="ECO:0000313" key="1">
    <source>
        <dbReference type="EMBL" id="CCD20728.1"/>
    </source>
</evidence>
<dbReference type="PANTHER" id="PTHR22896:SF0">
    <property type="entry name" value="CYCLIN N-TERMINAL DOMAIN-CONTAINING PROTEIN"/>
    <property type="match status" value="1"/>
</dbReference>
<dbReference type="InterPro" id="IPR036915">
    <property type="entry name" value="Cyclin-like_sf"/>
</dbReference>
<organism evidence="1 2">
    <name type="scientific">Trypanosoma vivax (strain Y486)</name>
    <dbReference type="NCBI Taxonomy" id="1055687"/>
    <lineage>
        <taxon>Eukaryota</taxon>
        <taxon>Discoba</taxon>
        <taxon>Euglenozoa</taxon>
        <taxon>Kinetoplastea</taxon>
        <taxon>Metakinetoplastina</taxon>
        <taxon>Trypanosomatida</taxon>
        <taxon>Trypanosomatidae</taxon>
        <taxon>Trypanosoma</taxon>
        <taxon>Duttonella</taxon>
    </lineage>
</organism>